<name>A0A642V916_9ASCO</name>
<proteinExistence type="predicted"/>
<protein>
    <recommendedName>
        <fullName evidence="4">Hydrophobin</fullName>
    </recommendedName>
</protein>
<comment type="caution">
    <text evidence="2">The sequence shown here is derived from an EMBL/GenBank/DDBJ whole genome shotgun (WGS) entry which is preliminary data.</text>
</comment>
<evidence type="ECO:0000313" key="3">
    <source>
        <dbReference type="Proteomes" id="UP000761534"/>
    </source>
</evidence>
<dbReference type="VEuPathDB" id="FungiDB:TRICI_001680"/>
<evidence type="ECO:0008006" key="4">
    <source>
        <dbReference type="Google" id="ProtNLM"/>
    </source>
</evidence>
<organism evidence="2 3">
    <name type="scientific">Trichomonascus ciferrii</name>
    <dbReference type="NCBI Taxonomy" id="44093"/>
    <lineage>
        <taxon>Eukaryota</taxon>
        <taxon>Fungi</taxon>
        <taxon>Dikarya</taxon>
        <taxon>Ascomycota</taxon>
        <taxon>Saccharomycotina</taxon>
        <taxon>Dipodascomycetes</taxon>
        <taxon>Dipodascales</taxon>
        <taxon>Trichomonascaceae</taxon>
        <taxon>Trichomonascus</taxon>
        <taxon>Trichomonascus ciferrii complex</taxon>
    </lineage>
</organism>
<sequence>MKFFNVALLASTIVSSVFAAPADEKPAKVDVSKLNKFQGVAKGTIDCDPGTKVCRVTCGESLQALCTLVGVVDSAFYGLETLIGFTIHCTEKGCNVYCPVDGTVLCALNEAGAAIDSVFAVGETIIIDGVQSLLSGEAQPLPESESPVKQ</sequence>
<dbReference type="AlphaFoldDB" id="A0A642V916"/>
<keyword evidence="3" id="KW-1185">Reference proteome</keyword>
<evidence type="ECO:0000256" key="1">
    <source>
        <dbReference type="SAM" id="SignalP"/>
    </source>
</evidence>
<dbReference type="Proteomes" id="UP000761534">
    <property type="component" value="Unassembled WGS sequence"/>
</dbReference>
<feature type="chain" id="PRO_5024893286" description="Hydrophobin" evidence="1">
    <location>
        <begin position="20"/>
        <end position="150"/>
    </location>
</feature>
<reference evidence="2" key="1">
    <citation type="journal article" date="2019" name="G3 (Bethesda)">
        <title>Genome Assemblies of Two Rare Opportunistic Yeast Pathogens: Diutina rugosa (syn. Candida rugosa) and Trichomonascus ciferrii (syn. Candida ciferrii).</title>
        <authorList>
            <person name="Mixao V."/>
            <person name="Saus E."/>
            <person name="Hansen A.P."/>
            <person name="Lass-Florl C."/>
            <person name="Gabaldon T."/>
        </authorList>
    </citation>
    <scope>NUCLEOTIDE SEQUENCE</scope>
    <source>
        <strain evidence="2">CBS 4856</strain>
    </source>
</reference>
<dbReference type="EMBL" id="SWFS01000118">
    <property type="protein sequence ID" value="KAA8916189.1"/>
    <property type="molecule type" value="Genomic_DNA"/>
</dbReference>
<keyword evidence="1" id="KW-0732">Signal</keyword>
<gene>
    <name evidence="2" type="ORF">TRICI_001680</name>
</gene>
<feature type="signal peptide" evidence="1">
    <location>
        <begin position="1"/>
        <end position="19"/>
    </location>
</feature>
<accession>A0A642V916</accession>
<evidence type="ECO:0000313" key="2">
    <source>
        <dbReference type="EMBL" id="KAA8916189.1"/>
    </source>
</evidence>